<keyword evidence="3" id="KW-1185">Reference proteome</keyword>
<gene>
    <name evidence="2" type="ORF">CVT26_011101</name>
</gene>
<feature type="compositionally biased region" description="Basic and acidic residues" evidence="1">
    <location>
        <begin position="126"/>
        <end position="138"/>
    </location>
</feature>
<dbReference type="InParanoid" id="A0A409WRJ5"/>
<protein>
    <submittedName>
        <fullName evidence="2">Uncharacterized protein</fullName>
    </submittedName>
</protein>
<name>A0A409WRJ5_9AGAR</name>
<accession>A0A409WRJ5</accession>
<evidence type="ECO:0000313" key="2">
    <source>
        <dbReference type="EMBL" id="PPQ81133.1"/>
    </source>
</evidence>
<dbReference type="Proteomes" id="UP000284706">
    <property type="component" value="Unassembled WGS sequence"/>
</dbReference>
<evidence type="ECO:0000313" key="3">
    <source>
        <dbReference type="Proteomes" id="UP000284706"/>
    </source>
</evidence>
<dbReference type="AlphaFoldDB" id="A0A409WRJ5"/>
<proteinExistence type="predicted"/>
<comment type="caution">
    <text evidence="2">The sequence shown here is derived from an EMBL/GenBank/DDBJ whole genome shotgun (WGS) entry which is preliminary data.</text>
</comment>
<dbReference type="EMBL" id="NHYE01004898">
    <property type="protein sequence ID" value="PPQ81133.1"/>
    <property type="molecule type" value="Genomic_DNA"/>
</dbReference>
<sequence>MLLRNIPSLRPLLSCRCRSLPTMRERKPKPKYWDPKHERLWPPQYLVRMKPGYTCEVAMQKIPISGGVVVRHWDPPYMLPGFIGVFKKGTREMLRAMPEVESVARTEAFYCAFETNTKGQVGGSRPAEEPDVPHGRKK</sequence>
<organism evidence="2 3">
    <name type="scientific">Gymnopilus dilepis</name>
    <dbReference type="NCBI Taxonomy" id="231916"/>
    <lineage>
        <taxon>Eukaryota</taxon>
        <taxon>Fungi</taxon>
        <taxon>Dikarya</taxon>
        <taxon>Basidiomycota</taxon>
        <taxon>Agaricomycotina</taxon>
        <taxon>Agaricomycetes</taxon>
        <taxon>Agaricomycetidae</taxon>
        <taxon>Agaricales</taxon>
        <taxon>Agaricineae</taxon>
        <taxon>Hymenogastraceae</taxon>
        <taxon>Gymnopilus</taxon>
    </lineage>
</organism>
<evidence type="ECO:0000256" key="1">
    <source>
        <dbReference type="SAM" id="MobiDB-lite"/>
    </source>
</evidence>
<reference evidence="2 3" key="1">
    <citation type="journal article" date="2018" name="Evol. Lett.">
        <title>Horizontal gene cluster transfer increased hallucinogenic mushroom diversity.</title>
        <authorList>
            <person name="Reynolds H.T."/>
            <person name="Vijayakumar V."/>
            <person name="Gluck-Thaler E."/>
            <person name="Korotkin H.B."/>
            <person name="Matheny P.B."/>
            <person name="Slot J.C."/>
        </authorList>
    </citation>
    <scope>NUCLEOTIDE SEQUENCE [LARGE SCALE GENOMIC DNA]</scope>
    <source>
        <strain evidence="2 3">SRW20</strain>
    </source>
</reference>
<feature type="region of interest" description="Disordered" evidence="1">
    <location>
        <begin position="119"/>
        <end position="138"/>
    </location>
</feature>